<dbReference type="PANTHER" id="PTHR45761">
    <property type="entry name" value="EXTENDED SYNAPTOTAGMIN-LIKE PROTEIN 2, ISOFORM C"/>
    <property type="match status" value="1"/>
</dbReference>
<protein>
    <recommendedName>
        <fullName evidence="1">C2 domain-containing protein</fullName>
    </recommendedName>
</protein>
<dbReference type="InterPro" id="IPR000008">
    <property type="entry name" value="C2_dom"/>
</dbReference>
<dbReference type="InParanoid" id="A0A803J8G1"/>
<dbReference type="Pfam" id="PF00168">
    <property type="entry name" value="C2"/>
    <property type="match status" value="1"/>
</dbReference>
<organism evidence="2">
    <name type="scientific">Xenopus tropicalis</name>
    <name type="common">Western clawed frog</name>
    <name type="synonym">Silurana tropicalis</name>
    <dbReference type="NCBI Taxonomy" id="8364"/>
    <lineage>
        <taxon>Eukaryota</taxon>
        <taxon>Metazoa</taxon>
        <taxon>Chordata</taxon>
        <taxon>Craniata</taxon>
        <taxon>Vertebrata</taxon>
        <taxon>Euteleostomi</taxon>
        <taxon>Amphibia</taxon>
        <taxon>Batrachia</taxon>
        <taxon>Anura</taxon>
        <taxon>Pipoidea</taxon>
        <taxon>Pipidae</taxon>
        <taxon>Xenopodinae</taxon>
        <taxon>Xenopus</taxon>
        <taxon>Silurana</taxon>
    </lineage>
</organism>
<dbReference type="PANTHER" id="PTHR45761:SF8">
    <property type="entry name" value="EXTENDED SYNAPTOTAGMIN-1-LIKE"/>
    <property type="match status" value="1"/>
</dbReference>
<accession>A0A803J8G1</accession>
<dbReference type="AlphaFoldDB" id="A0A803J8G1"/>
<evidence type="ECO:0000313" key="2">
    <source>
        <dbReference type="Ensembl" id="ENSXETP00000104165"/>
    </source>
</evidence>
<evidence type="ECO:0000259" key="1">
    <source>
        <dbReference type="PROSITE" id="PS50004"/>
    </source>
</evidence>
<dbReference type="SUPFAM" id="SSF49562">
    <property type="entry name" value="C2 domain (Calcium/lipid-binding domain, CaLB)"/>
    <property type="match status" value="1"/>
</dbReference>
<dbReference type="InterPro" id="IPR051634">
    <property type="entry name" value="Extended_Synaptotagmin"/>
</dbReference>
<proteinExistence type="predicted"/>
<feature type="domain" description="C2" evidence="1">
    <location>
        <begin position="1"/>
        <end position="60"/>
    </location>
</feature>
<reference evidence="2" key="2">
    <citation type="submission" date="2021-03" db="UniProtKB">
        <authorList>
            <consortium name="Ensembl"/>
        </authorList>
    </citation>
    <scope>IDENTIFICATION</scope>
</reference>
<sequence>IPGLQAKDLSSSDPYVVIHGGGTTVQTKVIQKNLNPQWNETFEVSEKSCLSNWLACYHFL</sequence>
<dbReference type="PROSITE" id="PS50004">
    <property type="entry name" value="C2"/>
    <property type="match status" value="1"/>
</dbReference>
<reference evidence="2" key="1">
    <citation type="journal article" date="2010" name="Science">
        <title>The genome of the Western clawed frog Xenopus tropicalis.</title>
        <authorList>
            <person name="Hellsten U."/>
            <person name="Harland R.M."/>
            <person name="Gilchrist M.J."/>
            <person name="Hendrix D."/>
            <person name="Jurka J."/>
            <person name="Kapitonov V."/>
            <person name="Ovcharenko I."/>
            <person name="Putnam N.H."/>
            <person name="Shu S."/>
            <person name="Taher L."/>
            <person name="Blitz I.L."/>
            <person name="Blumberg B."/>
            <person name="Dichmann D.S."/>
            <person name="Dubchak I."/>
            <person name="Amaya E."/>
            <person name="Detter J.C."/>
            <person name="Fletcher R."/>
            <person name="Gerhard D.S."/>
            <person name="Goodstein D."/>
            <person name="Graves T."/>
            <person name="Grigoriev I.V."/>
            <person name="Grimwood J."/>
            <person name="Kawashima T."/>
            <person name="Lindquist E."/>
            <person name="Lucas S.M."/>
            <person name="Mead P.E."/>
            <person name="Mitros T."/>
            <person name="Ogino H."/>
            <person name="Ohta Y."/>
            <person name="Poliakov A.V."/>
            <person name="Pollet N."/>
            <person name="Robert J."/>
            <person name="Salamov A."/>
            <person name="Sater A.K."/>
            <person name="Schmutz J."/>
            <person name="Terry A."/>
            <person name="Vize P.D."/>
            <person name="Warren W.C."/>
            <person name="Wells D."/>
            <person name="Wills A."/>
            <person name="Wilson R.K."/>
            <person name="Zimmerman L.B."/>
            <person name="Zorn A.M."/>
            <person name="Grainger R."/>
            <person name="Grammer T."/>
            <person name="Khokha M.K."/>
            <person name="Richardson P.M."/>
            <person name="Rokhsar D.S."/>
        </authorList>
    </citation>
    <scope>NUCLEOTIDE SEQUENCE [LARGE SCALE GENOMIC DNA]</scope>
    <source>
        <strain evidence="2">Nigerian</strain>
    </source>
</reference>
<dbReference type="Ensembl" id="ENSXETT00000105885">
    <property type="protein sequence ID" value="ENSXETP00000104165"/>
    <property type="gene ID" value="ENSXETG00000047322"/>
</dbReference>
<name>A0A803J8G1_XENTR</name>
<dbReference type="Gene3D" id="2.60.40.150">
    <property type="entry name" value="C2 domain"/>
    <property type="match status" value="1"/>
</dbReference>
<dbReference type="InterPro" id="IPR035892">
    <property type="entry name" value="C2_domain_sf"/>
</dbReference>
<dbReference type="GeneTree" id="ENSGT01050000245904"/>